<comment type="caution">
    <text evidence="2">The sequence shown here is derived from an EMBL/GenBank/DDBJ whole genome shotgun (WGS) entry which is preliminary data.</text>
</comment>
<dbReference type="InterPro" id="IPR051448">
    <property type="entry name" value="CdaR-like_regulators"/>
</dbReference>
<dbReference type="RefSeq" id="WP_117538769.1">
    <property type="nucleotide sequence ID" value="NZ_QVFD01000001.1"/>
</dbReference>
<protein>
    <recommendedName>
        <fullName evidence="1">PucR C-terminal helix-turn-helix domain-containing protein</fullName>
    </recommendedName>
</protein>
<dbReference type="AlphaFoldDB" id="A0A3E2XSE9"/>
<dbReference type="EMBL" id="QVFD01000001">
    <property type="protein sequence ID" value="RGC51300.1"/>
    <property type="molecule type" value="Genomic_DNA"/>
</dbReference>
<dbReference type="PANTHER" id="PTHR33744">
    <property type="entry name" value="CARBOHYDRATE DIACID REGULATOR"/>
    <property type="match status" value="1"/>
</dbReference>
<dbReference type="InterPro" id="IPR042070">
    <property type="entry name" value="PucR_C-HTH_sf"/>
</dbReference>
<dbReference type="InterPro" id="IPR025736">
    <property type="entry name" value="PucR_C-HTH_dom"/>
</dbReference>
<evidence type="ECO:0000259" key="1">
    <source>
        <dbReference type="Pfam" id="PF13556"/>
    </source>
</evidence>
<dbReference type="PANTHER" id="PTHR33744:SF1">
    <property type="entry name" value="DNA-BINDING TRANSCRIPTIONAL ACTIVATOR ADER"/>
    <property type="match status" value="1"/>
</dbReference>
<dbReference type="OrthoDB" id="1969285at2"/>
<name>A0A3E2XSE9_9FIRM</name>
<sequence length="400" mass="46127">MDQKDAELLLKISHADSLQELVDLGFQLLGNPIFIDDMYRNVLAYSQDVTIDDPLWQENVVENIHDESTGSQMASKQMYKKSLETQRPVLLTDLPTVQRYAMTLTNYGVPIGNVTIAAHIHHFVPGDELLFELFCNYAAELLGNSHFSFRRSQPIVVNTLIRLLDGDHLTRTAVESKLNFYKKNTLSKSFLLLISDKTGDALSCPRQPVIETLSMIPGTIAFTYQSYIVCIYSGNGTQRQNAQTQLLYILNRYDLFAGISNHFRDIMQLPHYYTQAQSALKLSKLNENCRTYPYNDIAIFDLFDTLASQTNLLEFCEEKLMDLLAYDKAHGDNLLKTLQVYLETCLQYEETARQLFVHKNTVRYRIAKCQKFLNTDFTDGKKIFQYTLSLKILEYYHYIE</sequence>
<evidence type="ECO:0000313" key="3">
    <source>
        <dbReference type="Proteomes" id="UP000261231"/>
    </source>
</evidence>
<keyword evidence="3" id="KW-1185">Reference proteome</keyword>
<reference evidence="2 3" key="1">
    <citation type="submission" date="2018-08" db="EMBL/GenBank/DDBJ databases">
        <title>A genome reference for cultivated species of the human gut microbiota.</title>
        <authorList>
            <person name="Zou Y."/>
            <person name="Xue W."/>
            <person name="Luo G."/>
        </authorList>
    </citation>
    <scope>NUCLEOTIDE SEQUENCE [LARGE SCALE GENOMIC DNA]</scope>
    <source>
        <strain evidence="2 3">AM28-39</strain>
    </source>
</reference>
<feature type="domain" description="PucR C-terminal helix-turn-helix" evidence="1">
    <location>
        <begin position="334"/>
        <end position="392"/>
    </location>
</feature>
<dbReference type="Pfam" id="PF13556">
    <property type="entry name" value="HTH_30"/>
    <property type="match status" value="1"/>
</dbReference>
<evidence type="ECO:0000313" key="2">
    <source>
        <dbReference type="EMBL" id="RGC51300.1"/>
    </source>
</evidence>
<dbReference type="Gene3D" id="1.10.10.2840">
    <property type="entry name" value="PucR C-terminal helix-turn-helix domain"/>
    <property type="match status" value="1"/>
</dbReference>
<gene>
    <name evidence="2" type="ORF">DW747_02055</name>
</gene>
<accession>A0A3E2XSE9</accession>
<dbReference type="Proteomes" id="UP000261231">
    <property type="component" value="Unassembled WGS sequence"/>
</dbReference>
<proteinExistence type="predicted"/>
<organism evidence="2 3">
    <name type="scientific">Coprococcus catus</name>
    <dbReference type="NCBI Taxonomy" id="116085"/>
    <lineage>
        <taxon>Bacteria</taxon>
        <taxon>Bacillati</taxon>
        <taxon>Bacillota</taxon>
        <taxon>Clostridia</taxon>
        <taxon>Lachnospirales</taxon>
        <taxon>Lachnospiraceae</taxon>
        <taxon>Coprococcus</taxon>
    </lineage>
</organism>